<evidence type="ECO:0000256" key="1">
    <source>
        <dbReference type="SAM" id="MobiDB-lite"/>
    </source>
</evidence>
<name>A0A547Q842_9RHOB</name>
<feature type="region of interest" description="Disordered" evidence="1">
    <location>
        <begin position="55"/>
        <end position="76"/>
    </location>
</feature>
<dbReference type="AlphaFoldDB" id="A0A547Q842"/>
<evidence type="ECO:0000313" key="3">
    <source>
        <dbReference type="Proteomes" id="UP000318590"/>
    </source>
</evidence>
<dbReference type="OrthoDB" id="7866589at2"/>
<protein>
    <submittedName>
        <fullName evidence="2">Uncharacterized protein</fullName>
    </submittedName>
</protein>
<gene>
    <name evidence="2" type="ORF">FEV53_03795</name>
</gene>
<reference evidence="2 3" key="1">
    <citation type="submission" date="2019-06" db="EMBL/GenBank/DDBJ databases">
        <title>Paenimaribius caenipelagi gen. nov., sp. nov., isolated from a tidal flat.</title>
        <authorList>
            <person name="Yoon J.-H."/>
        </authorList>
    </citation>
    <scope>NUCLEOTIDE SEQUENCE [LARGE SCALE GENOMIC DNA]</scope>
    <source>
        <strain evidence="2 3">JBTF-M29</strain>
    </source>
</reference>
<keyword evidence="3" id="KW-1185">Reference proteome</keyword>
<comment type="caution">
    <text evidence="2">The sequence shown here is derived from an EMBL/GenBank/DDBJ whole genome shotgun (WGS) entry which is preliminary data.</text>
</comment>
<dbReference type="EMBL" id="VFSV01000005">
    <property type="protein sequence ID" value="TRD22548.1"/>
    <property type="molecule type" value="Genomic_DNA"/>
</dbReference>
<evidence type="ECO:0000313" key="2">
    <source>
        <dbReference type="EMBL" id="TRD22548.1"/>
    </source>
</evidence>
<proteinExistence type="predicted"/>
<accession>A0A547Q842</accession>
<dbReference type="Proteomes" id="UP000318590">
    <property type="component" value="Unassembled WGS sequence"/>
</dbReference>
<sequence length="125" mass="14115">MDNAVNDDIELLEHHLKVAHTAFEQGFKALEKASSELAKIRSAIRQVNIGSLPPCSVPVTEHRRQHKSGRPSKINNDPELQAFILARIDRMTFVELASAVADHFPPSRRVGKSAIHAWYRRQARD</sequence>
<organism evidence="2 3">
    <name type="scientific">Palleronia caenipelagi</name>
    <dbReference type="NCBI Taxonomy" id="2489174"/>
    <lineage>
        <taxon>Bacteria</taxon>
        <taxon>Pseudomonadati</taxon>
        <taxon>Pseudomonadota</taxon>
        <taxon>Alphaproteobacteria</taxon>
        <taxon>Rhodobacterales</taxon>
        <taxon>Roseobacteraceae</taxon>
        <taxon>Palleronia</taxon>
    </lineage>
</organism>
<dbReference type="RefSeq" id="WP_142833492.1">
    <property type="nucleotide sequence ID" value="NZ_VFSV01000005.1"/>
</dbReference>